<dbReference type="InterPro" id="IPR036396">
    <property type="entry name" value="Cyt_P450_sf"/>
</dbReference>
<reference evidence="3" key="1">
    <citation type="journal article" date="2018" name="DNA Res.">
        <title>Multiple hybrid de novo genome assembly of finger millet, an orphan allotetraploid crop.</title>
        <authorList>
            <person name="Hatakeyama M."/>
            <person name="Aluri S."/>
            <person name="Balachadran M.T."/>
            <person name="Sivarajan S.R."/>
            <person name="Patrignani A."/>
            <person name="Gruter S."/>
            <person name="Poveda L."/>
            <person name="Shimizu-Inatsugi R."/>
            <person name="Baeten J."/>
            <person name="Francoijs K.J."/>
            <person name="Nataraja K.N."/>
            <person name="Reddy Y.A.N."/>
            <person name="Phadnis S."/>
            <person name="Ravikumar R.L."/>
            <person name="Schlapbach R."/>
            <person name="Sreeman S.M."/>
            <person name="Shimizu K.K."/>
        </authorList>
    </citation>
    <scope>NUCLEOTIDE SEQUENCE</scope>
</reference>
<evidence type="ECO:0000256" key="1">
    <source>
        <dbReference type="ARBA" id="ARBA00010617"/>
    </source>
</evidence>
<dbReference type="GO" id="GO:0004497">
    <property type="term" value="F:monooxygenase activity"/>
    <property type="evidence" value="ECO:0007669"/>
    <property type="project" value="InterPro"/>
</dbReference>
<gene>
    <name evidence="3" type="primary">gb12814</name>
    <name evidence="3" type="ORF">PR202_gb12814</name>
</gene>
<dbReference type="AlphaFoldDB" id="A0AAV5ERF3"/>
<dbReference type="InterPro" id="IPR001128">
    <property type="entry name" value="Cyt_P450"/>
</dbReference>
<proteinExistence type="inferred from homology"/>
<sequence length="267" mass="28938">MSTGKLTRDNLTTILFDVFTAGSDTVSLTVEWAMAELLRNPPIIGRDQCCPWGQRSMLTQHEPGEGRAVLGGKKSLEEPDTARMPLLQAVVKEVMRLLGHVARPIHCSCSLSSSVPELGGEAVTLPLPLRVAVIACRRAGLPRNTVDPGGGRPTPWITAAPRGGRPMSPTPHTVDPVAEKVIAPPAAAPTTAARSARHRIKGAGSRYRPDHHGWIRRHHTSRGADPTAVGSTTADGSTRHRTSRGTGSRLLLDHCTRNRDRRWVEKW</sequence>
<keyword evidence="4" id="KW-1185">Reference proteome</keyword>
<dbReference type="EMBL" id="BQKI01000077">
    <property type="protein sequence ID" value="GJN25032.1"/>
    <property type="molecule type" value="Genomic_DNA"/>
</dbReference>
<reference evidence="3" key="2">
    <citation type="submission" date="2021-12" db="EMBL/GenBank/DDBJ databases">
        <title>Resequencing data analysis of finger millet.</title>
        <authorList>
            <person name="Hatakeyama M."/>
            <person name="Aluri S."/>
            <person name="Balachadran M.T."/>
            <person name="Sivarajan S.R."/>
            <person name="Poveda L."/>
            <person name="Shimizu-Inatsugi R."/>
            <person name="Schlapbach R."/>
            <person name="Sreeman S.M."/>
            <person name="Shimizu K.K."/>
        </authorList>
    </citation>
    <scope>NUCLEOTIDE SEQUENCE</scope>
</reference>
<dbReference type="PANTHER" id="PTHR47950">
    <property type="entry name" value="CYTOCHROME P450, FAMILY 76, SUBFAMILY C, POLYPEPTIDE 5-RELATED"/>
    <property type="match status" value="1"/>
</dbReference>
<evidence type="ECO:0000313" key="3">
    <source>
        <dbReference type="EMBL" id="GJN25032.1"/>
    </source>
</evidence>
<accession>A0AAV5ERF3</accession>
<dbReference type="GO" id="GO:0005506">
    <property type="term" value="F:iron ion binding"/>
    <property type="evidence" value="ECO:0007669"/>
    <property type="project" value="InterPro"/>
</dbReference>
<dbReference type="Proteomes" id="UP001054889">
    <property type="component" value="Unassembled WGS sequence"/>
</dbReference>
<organism evidence="3 4">
    <name type="scientific">Eleusine coracana subsp. coracana</name>
    <dbReference type="NCBI Taxonomy" id="191504"/>
    <lineage>
        <taxon>Eukaryota</taxon>
        <taxon>Viridiplantae</taxon>
        <taxon>Streptophyta</taxon>
        <taxon>Embryophyta</taxon>
        <taxon>Tracheophyta</taxon>
        <taxon>Spermatophyta</taxon>
        <taxon>Magnoliopsida</taxon>
        <taxon>Liliopsida</taxon>
        <taxon>Poales</taxon>
        <taxon>Poaceae</taxon>
        <taxon>PACMAD clade</taxon>
        <taxon>Chloridoideae</taxon>
        <taxon>Cynodonteae</taxon>
        <taxon>Eleusininae</taxon>
        <taxon>Eleusine</taxon>
    </lineage>
</organism>
<feature type="region of interest" description="Disordered" evidence="2">
    <location>
        <begin position="187"/>
        <end position="247"/>
    </location>
</feature>
<dbReference type="PANTHER" id="PTHR47950:SF44">
    <property type="entry name" value="CYTOCHROME P450, FAMILY 76, SUBFAMILY C, POLYPEPTIDE 5-RELATED"/>
    <property type="match status" value="1"/>
</dbReference>
<comment type="similarity">
    <text evidence="1">Belongs to the cytochrome P450 family.</text>
</comment>
<dbReference type="GO" id="GO:0016705">
    <property type="term" value="F:oxidoreductase activity, acting on paired donors, with incorporation or reduction of molecular oxygen"/>
    <property type="evidence" value="ECO:0007669"/>
    <property type="project" value="InterPro"/>
</dbReference>
<evidence type="ECO:0000313" key="4">
    <source>
        <dbReference type="Proteomes" id="UP001054889"/>
    </source>
</evidence>
<dbReference type="Gene3D" id="1.10.630.10">
    <property type="entry name" value="Cytochrome P450"/>
    <property type="match status" value="1"/>
</dbReference>
<name>A0AAV5ERF3_ELECO</name>
<comment type="caution">
    <text evidence="3">The sequence shown here is derived from an EMBL/GenBank/DDBJ whole genome shotgun (WGS) entry which is preliminary data.</text>
</comment>
<dbReference type="SUPFAM" id="SSF48264">
    <property type="entry name" value="Cytochrome P450"/>
    <property type="match status" value="1"/>
</dbReference>
<dbReference type="GO" id="GO:0020037">
    <property type="term" value="F:heme binding"/>
    <property type="evidence" value="ECO:0007669"/>
    <property type="project" value="InterPro"/>
</dbReference>
<dbReference type="Pfam" id="PF00067">
    <property type="entry name" value="p450"/>
    <property type="match status" value="1"/>
</dbReference>
<protein>
    <submittedName>
        <fullName evidence="3">Uncharacterized protein</fullName>
    </submittedName>
</protein>
<evidence type="ECO:0000256" key="2">
    <source>
        <dbReference type="SAM" id="MobiDB-lite"/>
    </source>
</evidence>